<comment type="caution">
    <text evidence="11">The sequence shown here is derived from an EMBL/GenBank/DDBJ whole genome shotgun (WGS) entry which is preliminary data.</text>
</comment>
<dbReference type="Gene3D" id="1.20.1600.10">
    <property type="entry name" value="Outer membrane efflux proteins (OEP)"/>
    <property type="match status" value="1"/>
</dbReference>
<comment type="subcellular location">
    <subcellularLocation>
        <location evidence="10">Cell outer membrane</location>
        <topology evidence="10">Lipid-anchor</topology>
    </subcellularLocation>
    <subcellularLocation>
        <location evidence="1">Membrane</location>
    </subcellularLocation>
</comment>
<evidence type="ECO:0000256" key="9">
    <source>
        <dbReference type="ARBA" id="ARBA00037313"/>
    </source>
</evidence>
<accession>A0A3N9TID6</accession>
<gene>
    <name evidence="11" type="ORF">EES38_10550</name>
</gene>
<keyword evidence="5" id="KW-0732">Signal</keyword>
<evidence type="ECO:0000256" key="6">
    <source>
        <dbReference type="ARBA" id="ARBA00023136"/>
    </source>
</evidence>
<evidence type="ECO:0000313" key="12">
    <source>
        <dbReference type="Proteomes" id="UP000281112"/>
    </source>
</evidence>
<keyword evidence="3 10" id="KW-1134">Transmembrane beta strand</keyword>
<dbReference type="PANTHER" id="PTHR30203">
    <property type="entry name" value="OUTER MEMBRANE CATION EFFLUX PROTEIN"/>
    <property type="match status" value="1"/>
</dbReference>
<dbReference type="GO" id="GO:0015562">
    <property type="term" value="F:efflux transmembrane transporter activity"/>
    <property type="evidence" value="ECO:0007669"/>
    <property type="project" value="InterPro"/>
</dbReference>
<dbReference type="Proteomes" id="UP000281112">
    <property type="component" value="Unassembled WGS sequence"/>
</dbReference>
<dbReference type="Pfam" id="PF02321">
    <property type="entry name" value="OEP"/>
    <property type="match status" value="2"/>
</dbReference>
<keyword evidence="7 10" id="KW-0564">Palmitate</keyword>
<evidence type="ECO:0000313" key="11">
    <source>
        <dbReference type="EMBL" id="RQW63674.1"/>
    </source>
</evidence>
<sequence>MHHKVVYLLFSSGLILSGCSAPDDIKPHSSMATNSVLSASHNLNDEGNYKANWPEMGWWEQYGDSQLSELVVKALENSPNIQLADARLNQAQAFIMQANSALDPTLNASASYSRARLSRIEDYTMQGNRYSTSRSLGLDFNYSFDLWGGKKAQWQAAVNAEKAAEVEHQAAKIELASQVVAQYIQLSNAYALLDLANHDLERSQRIVTISKKLFTHGLTSEEKLFTAQSGEASAERVKKERALAVKKLKNALSILTGTGTDAAASISRPELATQKDVELPDNLTANLLSHRPDITAALWQVKAAVQDIKVAKTQFYPNFNLSAMAGFKSILGDAVFGSVSRSWNVTPAISLPIFTGELKANLYNKTSLYDQAVAQYNKTLLTALGEVVDSIDTLKSIKQQLVDAQRSVELAQKSYHINEKKFDAGMGSQLEVLMSEQRLLDAEAALINLTNQQKLEKVTLVRSLGGGFEDSSGSADVNNKNDK</sequence>
<dbReference type="InterPro" id="IPR010131">
    <property type="entry name" value="MdtP/NodT-like"/>
</dbReference>
<dbReference type="InterPro" id="IPR003423">
    <property type="entry name" value="OMP_efflux"/>
</dbReference>
<evidence type="ECO:0000256" key="5">
    <source>
        <dbReference type="ARBA" id="ARBA00022729"/>
    </source>
</evidence>
<comment type="function">
    <text evidence="9">Could be involved in resistance to puromycin, acriflavine and tetraphenylarsonium chloride.</text>
</comment>
<dbReference type="NCBIfam" id="TIGR01845">
    <property type="entry name" value="outer_NodT"/>
    <property type="match status" value="1"/>
</dbReference>
<dbReference type="OrthoDB" id="9770517at2"/>
<keyword evidence="12" id="KW-1185">Reference proteome</keyword>
<dbReference type="AlphaFoldDB" id="A0A3N9TID6"/>
<dbReference type="SUPFAM" id="SSF56954">
    <property type="entry name" value="Outer membrane efflux proteins (OEP)"/>
    <property type="match status" value="1"/>
</dbReference>
<keyword evidence="4 10" id="KW-0812">Transmembrane</keyword>
<dbReference type="PANTHER" id="PTHR30203:SF20">
    <property type="entry name" value="MULTIDRUG RESISTANCE OUTER MEMBRANE PROTEIN MDTP-RELATED"/>
    <property type="match status" value="1"/>
</dbReference>
<evidence type="ECO:0000256" key="4">
    <source>
        <dbReference type="ARBA" id="ARBA00022692"/>
    </source>
</evidence>
<evidence type="ECO:0000256" key="1">
    <source>
        <dbReference type="ARBA" id="ARBA00004370"/>
    </source>
</evidence>
<proteinExistence type="inferred from homology"/>
<evidence type="ECO:0000256" key="8">
    <source>
        <dbReference type="ARBA" id="ARBA00023288"/>
    </source>
</evidence>
<evidence type="ECO:0000256" key="10">
    <source>
        <dbReference type="RuleBase" id="RU362097"/>
    </source>
</evidence>
<evidence type="ECO:0000256" key="2">
    <source>
        <dbReference type="ARBA" id="ARBA00007613"/>
    </source>
</evidence>
<dbReference type="GO" id="GO:0009279">
    <property type="term" value="C:cell outer membrane"/>
    <property type="evidence" value="ECO:0007669"/>
    <property type="project" value="UniProtKB-SubCell"/>
</dbReference>
<dbReference type="PROSITE" id="PS51257">
    <property type="entry name" value="PROKAR_LIPOPROTEIN"/>
    <property type="match status" value="1"/>
</dbReference>
<dbReference type="EMBL" id="RJVQ01000003">
    <property type="protein sequence ID" value="RQW63674.1"/>
    <property type="molecule type" value="Genomic_DNA"/>
</dbReference>
<reference evidence="11 12" key="1">
    <citation type="submission" date="2018-11" db="EMBL/GenBank/DDBJ databases">
        <title>Vibrio LJC006 sp. nov., isolated from seawater during the bloom of the enteromorpha.</title>
        <authorList>
            <person name="Liang J."/>
        </authorList>
    </citation>
    <scope>NUCLEOTIDE SEQUENCE [LARGE SCALE GENOMIC DNA]</scope>
    <source>
        <strain evidence="11 12">LJC006</strain>
    </source>
</reference>
<protein>
    <submittedName>
        <fullName evidence="11">Efflux transporter outer membrane subunit</fullName>
    </submittedName>
</protein>
<dbReference type="Gene3D" id="2.20.200.10">
    <property type="entry name" value="Outer membrane efflux proteins (OEP)"/>
    <property type="match status" value="1"/>
</dbReference>
<comment type="similarity">
    <text evidence="2 10">Belongs to the outer membrane factor (OMF) (TC 1.B.17) family.</text>
</comment>
<name>A0A3N9TID6_9VIBR</name>
<evidence type="ECO:0000256" key="7">
    <source>
        <dbReference type="ARBA" id="ARBA00023139"/>
    </source>
</evidence>
<keyword evidence="8 10" id="KW-0449">Lipoprotein</keyword>
<keyword evidence="6 10" id="KW-0472">Membrane</keyword>
<dbReference type="RefSeq" id="WP_124937136.1">
    <property type="nucleotide sequence ID" value="NZ_RJVQ01000003.1"/>
</dbReference>
<organism evidence="11 12">
    <name type="scientific">Vibrio viridaestus</name>
    <dbReference type="NCBI Taxonomy" id="2487322"/>
    <lineage>
        <taxon>Bacteria</taxon>
        <taxon>Pseudomonadati</taxon>
        <taxon>Pseudomonadota</taxon>
        <taxon>Gammaproteobacteria</taxon>
        <taxon>Vibrionales</taxon>
        <taxon>Vibrionaceae</taxon>
        <taxon>Vibrio</taxon>
    </lineage>
</organism>
<evidence type="ECO:0000256" key="3">
    <source>
        <dbReference type="ARBA" id="ARBA00022452"/>
    </source>
</evidence>